<evidence type="ECO:0000256" key="2">
    <source>
        <dbReference type="ARBA" id="ARBA00023231"/>
    </source>
</evidence>
<dbReference type="EMBL" id="AAXW01000004">
    <property type="protein sequence ID" value="EAZ92886.1"/>
    <property type="molecule type" value="Genomic_DNA"/>
</dbReference>
<organism evidence="3 4">
    <name type="scientific">Crocosphaera chwakensis CCY0110</name>
    <dbReference type="NCBI Taxonomy" id="391612"/>
    <lineage>
        <taxon>Bacteria</taxon>
        <taxon>Bacillati</taxon>
        <taxon>Cyanobacteriota</taxon>
        <taxon>Cyanophyceae</taxon>
        <taxon>Oscillatoriophycideae</taxon>
        <taxon>Chroococcales</taxon>
        <taxon>Aphanothecaceae</taxon>
        <taxon>Crocosphaera</taxon>
        <taxon>Crocosphaera chwakensis</taxon>
    </lineage>
</organism>
<comment type="caution">
    <text evidence="3">The sequence shown here is derived from an EMBL/GenBank/DDBJ whole genome shotgun (WGS) entry which is preliminary data.</text>
</comment>
<protein>
    <submittedName>
        <fullName evidence="3">NifZ</fullName>
    </submittedName>
</protein>
<keyword evidence="4" id="KW-1185">Reference proteome</keyword>
<keyword evidence="2" id="KW-0535">Nitrogen fixation</keyword>
<dbReference type="GO" id="GO:0009399">
    <property type="term" value="P:nitrogen fixation"/>
    <property type="evidence" value="ECO:0007669"/>
    <property type="project" value="InterPro"/>
</dbReference>
<dbReference type="Proteomes" id="UP000003781">
    <property type="component" value="Unassembled WGS sequence"/>
</dbReference>
<dbReference type="OrthoDB" id="9801083at2"/>
<accession>A3IL17</accession>
<reference evidence="3 4" key="1">
    <citation type="submission" date="2007-03" db="EMBL/GenBank/DDBJ databases">
        <authorList>
            <person name="Stal L."/>
            <person name="Ferriera S."/>
            <person name="Johnson J."/>
            <person name="Kravitz S."/>
            <person name="Beeson K."/>
            <person name="Sutton G."/>
            <person name="Rogers Y.-H."/>
            <person name="Friedman R."/>
            <person name="Frazier M."/>
            <person name="Venter J.C."/>
        </authorList>
    </citation>
    <scope>NUCLEOTIDE SEQUENCE [LARGE SCALE GENOMIC DNA]</scope>
    <source>
        <strain evidence="3 4">CCY0110</strain>
    </source>
</reference>
<dbReference type="Pfam" id="PF04319">
    <property type="entry name" value="NifZ"/>
    <property type="match status" value="1"/>
</dbReference>
<evidence type="ECO:0000256" key="1">
    <source>
        <dbReference type="ARBA" id="ARBA00008027"/>
    </source>
</evidence>
<evidence type="ECO:0000313" key="4">
    <source>
        <dbReference type="Proteomes" id="UP000003781"/>
    </source>
</evidence>
<evidence type="ECO:0000313" key="3">
    <source>
        <dbReference type="EMBL" id="EAZ92886.1"/>
    </source>
</evidence>
<dbReference type="AlphaFoldDB" id="A3IL17"/>
<comment type="similarity">
    <text evidence="1">Belongs to the NifZ family.</text>
</comment>
<proteinExistence type="inferred from homology"/>
<dbReference type="InterPro" id="IPR007415">
    <property type="entry name" value="Nitrogenase_MoFe_mat_NifZ"/>
</dbReference>
<name>A3IL17_9CHRO</name>
<sequence length="114" mass="12923">MGLYNPGEIELNDPPAFEMEAKVRLRRMIRNDGTFPGKEVGETLAKKGDVGYVVGIGTYLQSYYIYAVHFLEKGYVVGCRRKELIPADDTFIDDTDDEDIEELIEEPSLQESQV</sequence>
<gene>
    <name evidence="3" type="ORF">CY0110_22357</name>
</gene>
<dbReference type="eggNOG" id="COG5554">
    <property type="taxonomic scope" value="Bacteria"/>
</dbReference>
<dbReference type="RefSeq" id="WP_008274031.1">
    <property type="nucleotide sequence ID" value="NZ_AAXW01000004.1"/>
</dbReference>